<reference evidence="3" key="1">
    <citation type="journal article" date="2013" name="Nature">
        <title>Pan genome of the phytoplankton Emiliania underpins its global distribution.</title>
        <authorList>
            <person name="Read B.A."/>
            <person name="Kegel J."/>
            <person name="Klute M.J."/>
            <person name="Kuo A."/>
            <person name="Lefebvre S.C."/>
            <person name="Maumus F."/>
            <person name="Mayer C."/>
            <person name="Miller J."/>
            <person name="Monier A."/>
            <person name="Salamov A."/>
            <person name="Young J."/>
            <person name="Aguilar M."/>
            <person name="Claverie J.M."/>
            <person name="Frickenhaus S."/>
            <person name="Gonzalez K."/>
            <person name="Herman E.K."/>
            <person name="Lin Y.C."/>
            <person name="Napier J."/>
            <person name="Ogata H."/>
            <person name="Sarno A.F."/>
            <person name="Shmutz J."/>
            <person name="Schroeder D."/>
            <person name="de Vargas C."/>
            <person name="Verret F."/>
            <person name="von Dassow P."/>
            <person name="Valentin K."/>
            <person name="Van de Peer Y."/>
            <person name="Wheeler G."/>
            <person name="Dacks J.B."/>
            <person name="Delwiche C.F."/>
            <person name="Dyhrman S.T."/>
            <person name="Glockner G."/>
            <person name="John U."/>
            <person name="Richards T."/>
            <person name="Worden A.Z."/>
            <person name="Zhang X."/>
            <person name="Grigoriev I.V."/>
            <person name="Allen A.E."/>
            <person name="Bidle K."/>
            <person name="Borodovsky M."/>
            <person name="Bowler C."/>
            <person name="Brownlee C."/>
            <person name="Cock J.M."/>
            <person name="Elias M."/>
            <person name="Gladyshev V.N."/>
            <person name="Groth M."/>
            <person name="Guda C."/>
            <person name="Hadaegh A."/>
            <person name="Iglesias-Rodriguez M.D."/>
            <person name="Jenkins J."/>
            <person name="Jones B.M."/>
            <person name="Lawson T."/>
            <person name="Leese F."/>
            <person name="Lindquist E."/>
            <person name="Lobanov A."/>
            <person name="Lomsadze A."/>
            <person name="Malik S.B."/>
            <person name="Marsh M.E."/>
            <person name="Mackinder L."/>
            <person name="Mock T."/>
            <person name="Mueller-Roeber B."/>
            <person name="Pagarete A."/>
            <person name="Parker M."/>
            <person name="Probert I."/>
            <person name="Quesneville H."/>
            <person name="Raines C."/>
            <person name="Rensing S.A."/>
            <person name="Riano-Pachon D.M."/>
            <person name="Richier S."/>
            <person name="Rokitta S."/>
            <person name="Shiraiwa Y."/>
            <person name="Soanes D.M."/>
            <person name="van der Giezen M."/>
            <person name="Wahlund T.M."/>
            <person name="Williams B."/>
            <person name="Wilson W."/>
            <person name="Wolfe G."/>
            <person name="Wurch L.L."/>
        </authorList>
    </citation>
    <scope>NUCLEOTIDE SEQUENCE</scope>
</reference>
<dbReference type="AlphaFoldDB" id="A0A0D3KBA1"/>
<dbReference type="HOGENOM" id="CLU_2177685_0_0_1"/>
<dbReference type="KEGG" id="ehx:EMIHUDRAFT_364102"/>
<evidence type="ECO:0000256" key="1">
    <source>
        <dbReference type="SAM" id="MobiDB-lite"/>
    </source>
</evidence>
<accession>A0A0D3KBA1</accession>
<keyword evidence="3" id="KW-1185">Reference proteome</keyword>
<sequence length="111" mass="11620">PALGGCQFSRFFETTPQELIAGGLYTDLAKSCFPGRHRKVSLVLLAKSLGATPARADAGDLISGGIGEGRTSLAKRSLGGLSRVFAKMSSRSSAEAREVSEGEVSSVQYQI</sequence>
<evidence type="ECO:0000313" key="2">
    <source>
        <dbReference type="EnsemblProtists" id="EOD33036"/>
    </source>
</evidence>
<evidence type="ECO:0000313" key="3">
    <source>
        <dbReference type="Proteomes" id="UP000013827"/>
    </source>
</evidence>
<reference evidence="2" key="2">
    <citation type="submission" date="2024-10" db="UniProtKB">
        <authorList>
            <consortium name="EnsemblProtists"/>
        </authorList>
    </citation>
    <scope>IDENTIFICATION</scope>
</reference>
<dbReference type="GeneID" id="17278307"/>
<dbReference type="RefSeq" id="XP_005785465.1">
    <property type="nucleotide sequence ID" value="XM_005785408.1"/>
</dbReference>
<dbReference type="PaxDb" id="2903-EOD33036"/>
<feature type="compositionally biased region" description="Low complexity" evidence="1">
    <location>
        <begin position="102"/>
        <end position="111"/>
    </location>
</feature>
<feature type="region of interest" description="Disordered" evidence="1">
    <location>
        <begin position="90"/>
        <end position="111"/>
    </location>
</feature>
<dbReference type="Proteomes" id="UP000013827">
    <property type="component" value="Unassembled WGS sequence"/>
</dbReference>
<name>A0A0D3KBA1_EMIH1</name>
<dbReference type="EnsemblProtists" id="EOD33036">
    <property type="protein sequence ID" value="EOD33036"/>
    <property type="gene ID" value="EMIHUDRAFT_364102"/>
</dbReference>
<protein>
    <submittedName>
        <fullName evidence="2">Uncharacterized protein</fullName>
    </submittedName>
</protein>
<proteinExistence type="predicted"/>
<organism evidence="2 3">
    <name type="scientific">Emiliania huxleyi (strain CCMP1516)</name>
    <dbReference type="NCBI Taxonomy" id="280463"/>
    <lineage>
        <taxon>Eukaryota</taxon>
        <taxon>Haptista</taxon>
        <taxon>Haptophyta</taxon>
        <taxon>Prymnesiophyceae</taxon>
        <taxon>Isochrysidales</taxon>
        <taxon>Noelaerhabdaceae</taxon>
        <taxon>Emiliania</taxon>
    </lineage>
</organism>